<accession>X8CIV9</accession>
<feature type="region of interest" description="Disordered" evidence="1">
    <location>
        <begin position="1"/>
        <end position="41"/>
    </location>
</feature>
<feature type="region of interest" description="Disordered" evidence="1">
    <location>
        <begin position="70"/>
        <end position="94"/>
    </location>
</feature>
<dbReference type="PATRIC" id="fig|1299331.3.peg.3820"/>
<evidence type="ECO:0000313" key="2">
    <source>
        <dbReference type="EMBL" id="EUA55756.1"/>
    </source>
</evidence>
<dbReference type="EMBL" id="JAOG01000002">
    <property type="protein sequence ID" value="EUA55756.1"/>
    <property type="molecule type" value="Genomic_DNA"/>
</dbReference>
<protein>
    <submittedName>
        <fullName evidence="2">Uncharacterized protein</fullName>
    </submittedName>
</protein>
<gene>
    <name evidence="2" type="ORF">I550_3913</name>
</gene>
<reference evidence="2 3" key="1">
    <citation type="submission" date="2013-12" db="EMBL/GenBank/DDBJ databases">
        <authorList>
            <person name="Zelazny A."/>
            <person name="Olivier K."/>
            <person name="Holland S."/>
            <person name="Lenaerts A."/>
            <person name="Ordway D."/>
            <person name="DeGroote M.A."/>
            <person name="Parker T."/>
            <person name="Sizemore C."/>
            <person name="Tallon L.J."/>
            <person name="Sadzewicz L.K."/>
            <person name="Sengamalay N."/>
            <person name="Fraser C.M."/>
            <person name="Hine E."/>
            <person name="Shefchek K.A."/>
            <person name="Das S.P."/>
            <person name="Tettelin H."/>
        </authorList>
    </citation>
    <scope>NUCLEOTIDE SEQUENCE [LARGE SCALE GENOMIC DNA]</scope>
    <source>
        <strain evidence="2 3">1956</strain>
    </source>
</reference>
<evidence type="ECO:0000256" key="1">
    <source>
        <dbReference type="SAM" id="MobiDB-lite"/>
    </source>
</evidence>
<dbReference type="AlphaFoldDB" id="X8CIV9"/>
<sequence length="142" mass="15088">MSSGSVEKLTAGNRSSAPLLRRARAQEPRWKRSPSMSSQRTVWLPSSVRTVTPRSSATVRNRTIIADSTTGMINSGADGGHSITGISKPRARNPTARCAMGDSLITRGVREDEPVATRPSFHPGRPADPASGQAAARAQPGW</sequence>
<proteinExistence type="predicted"/>
<evidence type="ECO:0000313" key="3">
    <source>
        <dbReference type="Proteomes" id="UP000020825"/>
    </source>
</evidence>
<organism evidence="2 3">
    <name type="scientific">Mycobacterium intracellulare 1956</name>
    <dbReference type="NCBI Taxonomy" id="1299331"/>
    <lineage>
        <taxon>Bacteria</taxon>
        <taxon>Bacillati</taxon>
        <taxon>Actinomycetota</taxon>
        <taxon>Actinomycetes</taxon>
        <taxon>Mycobacteriales</taxon>
        <taxon>Mycobacteriaceae</taxon>
        <taxon>Mycobacterium</taxon>
        <taxon>Mycobacterium avium complex (MAC)</taxon>
    </lineage>
</organism>
<dbReference type="Proteomes" id="UP000020825">
    <property type="component" value="Unassembled WGS sequence"/>
</dbReference>
<comment type="caution">
    <text evidence="2">The sequence shown here is derived from an EMBL/GenBank/DDBJ whole genome shotgun (WGS) entry which is preliminary data.</text>
</comment>
<feature type="region of interest" description="Disordered" evidence="1">
    <location>
        <begin position="107"/>
        <end position="142"/>
    </location>
</feature>
<name>X8CIV9_MYCIT</name>